<proteinExistence type="predicted"/>
<comment type="caution">
    <text evidence="1">The sequence shown here is derived from an EMBL/GenBank/DDBJ whole genome shotgun (WGS) entry which is preliminary data.</text>
</comment>
<reference evidence="1 2" key="1">
    <citation type="submission" date="2015-01" db="EMBL/GenBank/DDBJ databases">
        <title>Evolution of Trichinella species and genotypes.</title>
        <authorList>
            <person name="Korhonen P.K."/>
            <person name="Edoardo P."/>
            <person name="Giuseppe L.R."/>
            <person name="Gasser R.B."/>
        </authorList>
    </citation>
    <scope>NUCLEOTIDE SEQUENCE [LARGE SCALE GENOMIC DNA]</scope>
    <source>
        <strain evidence="1">ISS588</strain>
    </source>
</reference>
<dbReference type="AlphaFoldDB" id="A0A0V1IIJ8"/>
<dbReference type="EMBL" id="JYDS01000169">
    <property type="protein sequence ID" value="KRZ22572.1"/>
    <property type="molecule type" value="Genomic_DNA"/>
</dbReference>
<accession>A0A0V1IIJ8</accession>
<sequence length="64" mass="7596">MKTIFKSNFEEHTLLQMEKVFKEISRILHFPAFMLVSDLRCPINNNYLQSKLRLIKVGDLKISK</sequence>
<protein>
    <submittedName>
        <fullName evidence="1">Uncharacterized protein</fullName>
    </submittedName>
</protein>
<name>A0A0V1IIJ8_TRIPS</name>
<organism evidence="1 2">
    <name type="scientific">Trichinella pseudospiralis</name>
    <name type="common">Parasitic roundworm</name>
    <dbReference type="NCBI Taxonomy" id="6337"/>
    <lineage>
        <taxon>Eukaryota</taxon>
        <taxon>Metazoa</taxon>
        <taxon>Ecdysozoa</taxon>
        <taxon>Nematoda</taxon>
        <taxon>Enoplea</taxon>
        <taxon>Dorylaimia</taxon>
        <taxon>Trichinellida</taxon>
        <taxon>Trichinellidae</taxon>
        <taxon>Trichinella</taxon>
    </lineage>
</organism>
<gene>
    <name evidence="1" type="ORF">T4B_11210</name>
</gene>
<dbReference type="Proteomes" id="UP000054805">
    <property type="component" value="Unassembled WGS sequence"/>
</dbReference>
<evidence type="ECO:0000313" key="1">
    <source>
        <dbReference type="EMBL" id="KRZ22572.1"/>
    </source>
</evidence>
<evidence type="ECO:0000313" key="2">
    <source>
        <dbReference type="Proteomes" id="UP000054805"/>
    </source>
</evidence>
<keyword evidence="2" id="KW-1185">Reference proteome</keyword>